<reference evidence="1" key="1">
    <citation type="submission" date="2020-07" db="EMBL/GenBank/DDBJ databases">
        <authorList>
            <person name="Nazaruddin N."/>
        </authorList>
    </citation>
    <scope>NUCLEOTIDE SEQUENCE</scope>
</reference>
<accession>A0A6V7GWF4</accession>
<dbReference type="Proteomes" id="UP000752696">
    <property type="component" value="Unassembled WGS sequence"/>
</dbReference>
<dbReference type="EMBL" id="CAJDYZ010003496">
    <property type="protein sequence ID" value="CAD1470161.1"/>
    <property type="molecule type" value="Genomic_DNA"/>
</dbReference>
<protein>
    <recommendedName>
        <fullName evidence="3">Lateral signaling target protein 2 homolog</fullName>
    </recommendedName>
</protein>
<feature type="non-terminal residue" evidence="1">
    <location>
        <position position="150"/>
    </location>
</feature>
<dbReference type="AlphaFoldDB" id="A0A6V7GWF4"/>
<dbReference type="InterPro" id="IPR051118">
    <property type="entry name" value="LST-2"/>
</dbReference>
<proteinExistence type="predicted"/>
<keyword evidence="2" id="KW-1185">Reference proteome</keyword>
<dbReference type="PANTHER" id="PTHR46465">
    <property type="entry name" value="LATERAL SIGNALING TARGET PROTEIN 2 HOMOLOG"/>
    <property type="match status" value="1"/>
</dbReference>
<evidence type="ECO:0008006" key="3">
    <source>
        <dbReference type="Google" id="ProtNLM"/>
    </source>
</evidence>
<comment type="caution">
    <text evidence="1">The sequence shown here is derived from an EMBL/GenBank/DDBJ whole genome shotgun (WGS) entry which is preliminary data.</text>
</comment>
<feature type="non-terminal residue" evidence="1">
    <location>
        <position position="1"/>
    </location>
</feature>
<evidence type="ECO:0000313" key="2">
    <source>
        <dbReference type="Proteomes" id="UP000752696"/>
    </source>
</evidence>
<sequence length="150" mass="17052">YYHSFACLQRDDTSLLAQFFYADEALNAVACELDSFDGRQEPERCTTLVNQLRHCQDKVLTICSQIMDELIPESRANRDFRVKFPDDVMQENLAGQLWFGAECLAAGSSIMNREAESSAMRPLARALTKSLDIVRNLLREHALKGHLNLK</sequence>
<dbReference type="PANTHER" id="PTHR46465:SF2">
    <property type="entry name" value="LATERAL SIGNALING TARGET PROTEIN 2 HOMOLOG"/>
    <property type="match status" value="1"/>
</dbReference>
<dbReference type="OrthoDB" id="20035at2759"/>
<name>A0A6V7GWF4_9HYME</name>
<dbReference type="GO" id="GO:0031901">
    <property type="term" value="C:early endosome membrane"/>
    <property type="evidence" value="ECO:0007669"/>
    <property type="project" value="TreeGrafter"/>
</dbReference>
<gene>
    <name evidence="1" type="ORF">MHI_LOCUS178594</name>
</gene>
<organism evidence="1 2">
    <name type="scientific">Heterotrigona itama</name>
    <dbReference type="NCBI Taxonomy" id="395501"/>
    <lineage>
        <taxon>Eukaryota</taxon>
        <taxon>Metazoa</taxon>
        <taxon>Ecdysozoa</taxon>
        <taxon>Arthropoda</taxon>
        <taxon>Hexapoda</taxon>
        <taxon>Insecta</taxon>
        <taxon>Pterygota</taxon>
        <taxon>Neoptera</taxon>
        <taxon>Endopterygota</taxon>
        <taxon>Hymenoptera</taxon>
        <taxon>Apocrita</taxon>
        <taxon>Aculeata</taxon>
        <taxon>Apoidea</taxon>
        <taxon>Anthophila</taxon>
        <taxon>Apidae</taxon>
        <taxon>Heterotrigona</taxon>
    </lineage>
</organism>
<evidence type="ECO:0000313" key="1">
    <source>
        <dbReference type="EMBL" id="CAD1470161.1"/>
    </source>
</evidence>